<dbReference type="RefSeq" id="WP_277411186.1">
    <property type="nucleotide sequence ID" value="NZ_CP114203.1"/>
</dbReference>
<dbReference type="EMBL" id="CP114203">
    <property type="protein sequence ID" value="WAU04071.1"/>
    <property type="molecule type" value="Genomic_DNA"/>
</dbReference>
<evidence type="ECO:0000313" key="2">
    <source>
        <dbReference type="Proteomes" id="UP001210169"/>
    </source>
</evidence>
<gene>
    <name evidence="1" type="ORF">STRNI_002301</name>
</gene>
<accession>A0ABY7J2T1</accession>
<dbReference type="Proteomes" id="UP001210169">
    <property type="component" value="Chromosome"/>
</dbReference>
<name>A0ABY7J2T1_STRNI</name>
<protein>
    <submittedName>
        <fullName evidence="1">Uncharacterized protein</fullName>
    </submittedName>
</protein>
<dbReference type="GeneID" id="301331478"/>
<proteinExistence type="predicted"/>
<sequence length="370" mass="40327">MADAQIILTDSRHHGVVALASGEKYPWAQSALEESGFQRGEAGVYRLPDSESTATRATVAGLIRCAERRNTTVSLSSRQFIGDMADHIARLLPGNWQAQVEVYSHPLWQEDLVPWLWDSGELGRAVRATRLPYAATLTNADTGTALLLAERPGHRRDYLVGAFAPMPLEEGYGDPHAPRSIVLPPSPGLAARAIIDRYLPAYERAVHARSTDAVAEALARLRSQRNIWTAMVASSQYSDATPLGFDALGTSTEEFLDNSWRDFLTVLDHAPALLDRCQPATTPWPEDATALARLAGALADAEAVHEELAAGVPFTRGERNTRTWPPIETWLIHGEVFLRQARTCAPRVRNGLTAPALPSALPSAAPAPRR</sequence>
<evidence type="ECO:0000313" key="1">
    <source>
        <dbReference type="EMBL" id="WAU04071.1"/>
    </source>
</evidence>
<organism evidence="1 2">
    <name type="scientific">Streptomyces nigrescens</name>
    <dbReference type="NCBI Taxonomy" id="1920"/>
    <lineage>
        <taxon>Bacteria</taxon>
        <taxon>Bacillati</taxon>
        <taxon>Actinomycetota</taxon>
        <taxon>Actinomycetes</taxon>
        <taxon>Kitasatosporales</taxon>
        <taxon>Streptomycetaceae</taxon>
        <taxon>Streptomyces</taxon>
    </lineage>
</organism>
<reference evidence="1 2" key="1">
    <citation type="submission" date="2022-12" db="EMBL/GenBank/DDBJ databases">
        <authorList>
            <person name="Ruckert C."/>
            <person name="Busche T."/>
            <person name="Kalinowski J."/>
            <person name="Wittmann C."/>
        </authorList>
    </citation>
    <scope>NUCLEOTIDE SEQUENCE [LARGE SCALE GENOMIC DNA]</scope>
    <source>
        <strain evidence="1 2">DSM 40276</strain>
    </source>
</reference>
<keyword evidence="2" id="KW-1185">Reference proteome</keyword>